<evidence type="ECO:0000313" key="2">
    <source>
        <dbReference type="Proteomes" id="UP001323617"/>
    </source>
</evidence>
<name>A0ABR0IP76_9PEZI</name>
<gene>
    <name evidence="1" type="ORF">QC764_0016680</name>
</gene>
<reference evidence="1 2" key="1">
    <citation type="journal article" date="2023" name="bioRxiv">
        <title>High-quality genome assemblies of four members of thePodospora anserinaspecies complex.</title>
        <authorList>
            <person name="Ament-Velasquez S.L."/>
            <person name="Vogan A.A."/>
            <person name="Wallerman O."/>
            <person name="Hartmann F."/>
            <person name="Gautier V."/>
            <person name="Silar P."/>
            <person name="Giraud T."/>
            <person name="Johannesson H."/>
        </authorList>
    </citation>
    <scope>NUCLEOTIDE SEQUENCE [LARGE SCALE GENOMIC DNA]</scope>
    <source>
        <strain evidence="1 2">CBS 124.78</strain>
    </source>
</reference>
<keyword evidence="2" id="KW-1185">Reference proteome</keyword>
<comment type="caution">
    <text evidence="1">The sequence shown here is derived from an EMBL/GenBank/DDBJ whole genome shotgun (WGS) entry which is preliminary data.</text>
</comment>
<organism evidence="1 2">
    <name type="scientific">Podospora pseudoanserina</name>
    <dbReference type="NCBI Taxonomy" id="2609844"/>
    <lineage>
        <taxon>Eukaryota</taxon>
        <taxon>Fungi</taxon>
        <taxon>Dikarya</taxon>
        <taxon>Ascomycota</taxon>
        <taxon>Pezizomycotina</taxon>
        <taxon>Sordariomycetes</taxon>
        <taxon>Sordariomycetidae</taxon>
        <taxon>Sordariales</taxon>
        <taxon>Podosporaceae</taxon>
        <taxon>Podospora</taxon>
    </lineage>
</organism>
<dbReference type="RefSeq" id="XP_062805668.1">
    <property type="nucleotide sequence ID" value="XM_062939994.1"/>
</dbReference>
<dbReference type="EMBL" id="JAFFHC010000001">
    <property type="protein sequence ID" value="KAK4682198.1"/>
    <property type="molecule type" value="Genomic_DNA"/>
</dbReference>
<protein>
    <submittedName>
        <fullName evidence="1">Uncharacterized protein</fullName>
    </submittedName>
</protein>
<dbReference type="Proteomes" id="UP001323617">
    <property type="component" value="Unassembled WGS sequence"/>
</dbReference>
<accession>A0ABR0IP76</accession>
<dbReference type="GeneID" id="87960464"/>
<evidence type="ECO:0000313" key="1">
    <source>
        <dbReference type="EMBL" id="KAK4682198.1"/>
    </source>
</evidence>
<proteinExistence type="predicted"/>
<sequence length="82" mass="8511">MLLNTRWPGSECLDPRPSLRAVSCTEATPVRIEDLANGNGGAPGSQVGLGTDVATPAGCCSRPAKKLRRSEMAGGWLVMASL</sequence>